<evidence type="ECO:0000256" key="8">
    <source>
        <dbReference type="ARBA" id="ARBA00022824"/>
    </source>
</evidence>
<dbReference type="AlphaFoldDB" id="A0A811UIP7"/>
<comment type="cofactor">
    <cofactor evidence="1">
        <name>heme</name>
        <dbReference type="ChEBI" id="CHEBI:30413"/>
    </cofactor>
</comment>
<evidence type="ECO:0000256" key="12">
    <source>
        <dbReference type="ARBA" id="ARBA00023033"/>
    </source>
</evidence>
<dbReference type="InterPro" id="IPR001128">
    <property type="entry name" value="Cyt_P450"/>
</dbReference>
<proteinExistence type="inferred from homology"/>
<protein>
    <submittedName>
        <fullName evidence="14">(Mediterranean fruit fly) hypothetical protein</fullName>
    </submittedName>
</protein>
<dbReference type="InterPro" id="IPR050476">
    <property type="entry name" value="Insect_CytP450_Detox"/>
</dbReference>
<keyword evidence="13" id="KW-0472">Membrane</keyword>
<comment type="function">
    <text evidence="2">May be involved in the metabolism of insect hormones and in the breakdown of synthetic insecticides.</text>
</comment>
<evidence type="ECO:0000256" key="11">
    <source>
        <dbReference type="ARBA" id="ARBA00023004"/>
    </source>
</evidence>
<evidence type="ECO:0000256" key="6">
    <source>
        <dbReference type="ARBA" id="ARBA00022617"/>
    </source>
</evidence>
<evidence type="ECO:0000256" key="9">
    <source>
        <dbReference type="ARBA" id="ARBA00022848"/>
    </source>
</evidence>
<dbReference type="OrthoDB" id="2789670at2759"/>
<keyword evidence="8" id="KW-0256">Endoplasmic reticulum</keyword>
<comment type="subcellular location">
    <subcellularLocation>
        <location evidence="4">Endoplasmic reticulum membrane</location>
        <topology evidence="4">Peripheral membrane protein</topology>
    </subcellularLocation>
    <subcellularLocation>
        <location evidence="3">Microsome membrane</location>
        <topology evidence="3">Peripheral membrane protein</topology>
    </subcellularLocation>
</comment>
<evidence type="ECO:0000256" key="10">
    <source>
        <dbReference type="ARBA" id="ARBA00023002"/>
    </source>
</evidence>
<dbReference type="EMBL" id="CAJHJT010000012">
    <property type="protein sequence ID" value="CAD6998590.1"/>
    <property type="molecule type" value="Genomic_DNA"/>
</dbReference>
<dbReference type="GO" id="GO:0004497">
    <property type="term" value="F:monooxygenase activity"/>
    <property type="evidence" value="ECO:0007669"/>
    <property type="project" value="UniProtKB-KW"/>
</dbReference>
<dbReference type="PANTHER" id="PTHR24292:SF54">
    <property type="entry name" value="CYP9F3-RELATED"/>
    <property type="match status" value="1"/>
</dbReference>
<dbReference type="Pfam" id="PF00067">
    <property type="entry name" value="p450"/>
    <property type="match status" value="1"/>
</dbReference>
<reference evidence="14" key="1">
    <citation type="submission" date="2020-11" db="EMBL/GenBank/DDBJ databases">
        <authorList>
            <person name="Whitehead M."/>
        </authorList>
    </citation>
    <scope>NUCLEOTIDE SEQUENCE</scope>
    <source>
        <strain evidence="14">EGII</strain>
    </source>
</reference>
<dbReference type="GO" id="GO:0005789">
    <property type="term" value="C:endoplasmic reticulum membrane"/>
    <property type="evidence" value="ECO:0007669"/>
    <property type="project" value="UniProtKB-SubCell"/>
</dbReference>
<keyword evidence="6" id="KW-0349">Heme</keyword>
<comment type="similarity">
    <text evidence="5">Belongs to the cytochrome P450 family.</text>
</comment>
<name>A0A811UIP7_CERCA</name>
<dbReference type="InterPro" id="IPR036396">
    <property type="entry name" value="Cyt_P450_sf"/>
</dbReference>
<dbReference type="PRINTS" id="PR00464">
    <property type="entry name" value="EP450II"/>
</dbReference>
<gene>
    <name evidence="14" type="ORF">CCAP1982_LOCUS7168</name>
</gene>
<dbReference type="Gene3D" id="1.10.630.10">
    <property type="entry name" value="Cytochrome P450"/>
    <property type="match status" value="1"/>
</dbReference>
<sequence>MFSVQNPEYIKKMIVKDFDFFVNHAPFFNSEDDPLVNGMLTVMKDQRWKNMRNTLTPIFTAAKMRAMFSLMTECFNESLDRLREATKGGTSHDVELKGWFTRLSNDIIASTAFGLKVNSYVDQNNEFYSIGQAIANFRGKQMLKFFIANAMPLVQKILGFKVFDAEKTDYFKRLVIDTMKYRQEHKIQRPDMIQLLIEAREETDQNWSDDDIVAQCEFHSNHLS</sequence>
<dbReference type="PANTHER" id="PTHR24292">
    <property type="entry name" value="CYTOCHROME P450"/>
    <property type="match status" value="1"/>
</dbReference>
<keyword evidence="9" id="KW-0492">Microsome</keyword>
<dbReference type="InterPro" id="IPR002402">
    <property type="entry name" value="Cyt_P450_E_grp-II"/>
</dbReference>
<evidence type="ECO:0000256" key="3">
    <source>
        <dbReference type="ARBA" id="ARBA00004174"/>
    </source>
</evidence>
<dbReference type="GO" id="GO:0005506">
    <property type="term" value="F:iron ion binding"/>
    <property type="evidence" value="ECO:0007669"/>
    <property type="project" value="InterPro"/>
</dbReference>
<accession>A0A811UIP7</accession>
<evidence type="ECO:0000256" key="5">
    <source>
        <dbReference type="ARBA" id="ARBA00010617"/>
    </source>
</evidence>
<evidence type="ECO:0000256" key="1">
    <source>
        <dbReference type="ARBA" id="ARBA00001971"/>
    </source>
</evidence>
<keyword evidence="7" id="KW-0479">Metal-binding</keyword>
<evidence type="ECO:0000256" key="13">
    <source>
        <dbReference type="ARBA" id="ARBA00023136"/>
    </source>
</evidence>
<dbReference type="Proteomes" id="UP000606786">
    <property type="component" value="Unassembled WGS sequence"/>
</dbReference>
<organism evidence="14 15">
    <name type="scientific">Ceratitis capitata</name>
    <name type="common">Mediterranean fruit fly</name>
    <name type="synonym">Tephritis capitata</name>
    <dbReference type="NCBI Taxonomy" id="7213"/>
    <lineage>
        <taxon>Eukaryota</taxon>
        <taxon>Metazoa</taxon>
        <taxon>Ecdysozoa</taxon>
        <taxon>Arthropoda</taxon>
        <taxon>Hexapoda</taxon>
        <taxon>Insecta</taxon>
        <taxon>Pterygota</taxon>
        <taxon>Neoptera</taxon>
        <taxon>Endopterygota</taxon>
        <taxon>Diptera</taxon>
        <taxon>Brachycera</taxon>
        <taxon>Muscomorpha</taxon>
        <taxon>Tephritoidea</taxon>
        <taxon>Tephritidae</taxon>
        <taxon>Ceratitis</taxon>
        <taxon>Ceratitis</taxon>
    </lineage>
</organism>
<dbReference type="GO" id="GO:0020037">
    <property type="term" value="F:heme binding"/>
    <property type="evidence" value="ECO:0007669"/>
    <property type="project" value="InterPro"/>
</dbReference>
<evidence type="ECO:0000256" key="7">
    <source>
        <dbReference type="ARBA" id="ARBA00022723"/>
    </source>
</evidence>
<evidence type="ECO:0000313" key="15">
    <source>
        <dbReference type="Proteomes" id="UP000606786"/>
    </source>
</evidence>
<evidence type="ECO:0000256" key="2">
    <source>
        <dbReference type="ARBA" id="ARBA00003690"/>
    </source>
</evidence>
<keyword evidence="11" id="KW-0408">Iron</keyword>
<keyword evidence="15" id="KW-1185">Reference proteome</keyword>
<keyword evidence="12" id="KW-0503">Monooxygenase</keyword>
<evidence type="ECO:0000256" key="4">
    <source>
        <dbReference type="ARBA" id="ARBA00004406"/>
    </source>
</evidence>
<comment type="caution">
    <text evidence="14">The sequence shown here is derived from an EMBL/GenBank/DDBJ whole genome shotgun (WGS) entry which is preliminary data.</text>
</comment>
<dbReference type="GO" id="GO:0016705">
    <property type="term" value="F:oxidoreductase activity, acting on paired donors, with incorporation or reduction of molecular oxygen"/>
    <property type="evidence" value="ECO:0007669"/>
    <property type="project" value="InterPro"/>
</dbReference>
<keyword evidence="10" id="KW-0560">Oxidoreductase</keyword>
<dbReference type="SUPFAM" id="SSF48264">
    <property type="entry name" value="Cytochrome P450"/>
    <property type="match status" value="1"/>
</dbReference>
<evidence type="ECO:0000313" key="14">
    <source>
        <dbReference type="EMBL" id="CAD6998590.1"/>
    </source>
</evidence>